<keyword evidence="2" id="KW-1185">Reference proteome</keyword>
<comment type="caution">
    <text evidence="1">The sequence shown here is derived from an EMBL/GenBank/DDBJ whole genome shotgun (WGS) entry which is preliminary data.</text>
</comment>
<proteinExistence type="predicted"/>
<dbReference type="PANTHER" id="PTHR34351">
    <property type="entry name" value="SLR1927 PROTEIN-RELATED"/>
    <property type="match status" value="1"/>
</dbReference>
<reference evidence="1 2" key="1">
    <citation type="journal article" date="2019" name="Anaerobe">
        <title>Detection of Robinsoniella peoriensis in multiple bone samples of a trauma patient.</title>
        <authorList>
            <person name="Schrottner P."/>
            <person name="Hartwich K."/>
            <person name="Bunk B."/>
            <person name="Schober I."/>
            <person name="Helbig S."/>
            <person name="Rudolph W.W."/>
            <person name="Gunzer F."/>
        </authorList>
    </citation>
    <scope>NUCLEOTIDE SEQUENCE [LARGE SCALE GENOMIC DNA]</scope>
    <source>
        <strain evidence="1 2">DSM 106044</strain>
    </source>
</reference>
<sequence length="379" mass="44022">MGIKMKIILIILGLFIVWFIQRLVYEKNWKKGLNAEVSFEHSAVTEGSETILFEMVSNRKWMILPTLKVMFKTDKGLHFEKQENMKITDYCYKCDIFSLFPYQKIVRRHKVTCAKRGLYDVDELDLTAGDIWFSGEYYSTCENKARLYVFPAKADLERTDVPYERIMGNIQTRKYLQEDPFAFAGIREYQSYDSMRSINWKISAKNSTYMVNVHDATASQAICFLFNADQDTIWHHDDLLEEGIRIVSTLARQFLEQGVPVQFLTNGKDKITKESLYLRAGSGEAHGEMLDEQLARMDLTLEAERFHGRMEELCNGKSENVLYVFVSTSCREELQEDFLRLREQSRGSVWIAPVYRGTLLDMHPGIAGDMICWEVERGG</sequence>
<dbReference type="AlphaFoldDB" id="A0A4U8Q874"/>
<gene>
    <name evidence="1" type="ORF">DSM106044_01936</name>
</gene>
<name>A0A4U8Q874_9FIRM</name>
<organism evidence="1 2">
    <name type="scientific">Robinsoniella peoriensis</name>
    <dbReference type="NCBI Taxonomy" id="180332"/>
    <lineage>
        <taxon>Bacteria</taxon>
        <taxon>Bacillati</taxon>
        <taxon>Bacillota</taxon>
        <taxon>Clostridia</taxon>
        <taxon>Lachnospirales</taxon>
        <taxon>Lachnospiraceae</taxon>
        <taxon>Robinsoniella</taxon>
    </lineage>
</organism>
<accession>A0A4U8Q874</accession>
<dbReference type="STRING" id="180332.GCA_000797495_04872"/>
<dbReference type="RefSeq" id="WP_138002361.1">
    <property type="nucleotide sequence ID" value="NZ_QGQD01000043.1"/>
</dbReference>
<dbReference type="EMBL" id="QGQD01000043">
    <property type="protein sequence ID" value="TLD01145.1"/>
    <property type="molecule type" value="Genomic_DNA"/>
</dbReference>
<dbReference type="Proteomes" id="UP000306509">
    <property type="component" value="Unassembled WGS sequence"/>
</dbReference>
<evidence type="ECO:0000313" key="2">
    <source>
        <dbReference type="Proteomes" id="UP000306509"/>
    </source>
</evidence>
<protein>
    <submittedName>
        <fullName evidence="1">Uncharacterized protein</fullName>
    </submittedName>
</protein>
<evidence type="ECO:0000313" key="1">
    <source>
        <dbReference type="EMBL" id="TLD01145.1"/>
    </source>
</evidence>
<dbReference type="PANTHER" id="PTHR34351:SF2">
    <property type="entry name" value="DUF58 DOMAIN-CONTAINING PROTEIN"/>
    <property type="match status" value="1"/>
</dbReference>